<comment type="subcellular location">
    <subcellularLocation>
        <location evidence="1 8">Membrane</location>
        <topology evidence="1 8">Multi-pass membrane protein</topology>
    </subcellularLocation>
</comment>
<dbReference type="InterPro" id="IPR016817">
    <property type="entry name" value="MannP-dilichol_defect-1"/>
</dbReference>
<evidence type="ECO:0000256" key="2">
    <source>
        <dbReference type="ARBA" id="ARBA00022448"/>
    </source>
</evidence>
<dbReference type="PANTHER" id="PTHR12226">
    <property type="entry name" value="MANNOSE-P-DOLICHOL UTILIZATION DEFECT 1 LEC35 -RELATED"/>
    <property type="match status" value="1"/>
</dbReference>
<evidence type="ECO:0000256" key="1">
    <source>
        <dbReference type="ARBA" id="ARBA00004141"/>
    </source>
</evidence>
<evidence type="ECO:0000256" key="4">
    <source>
        <dbReference type="ARBA" id="ARBA00022737"/>
    </source>
</evidence>
<keyword evidence="2" id="KW-0813">Transport</keyword>
<evidence type="ECO:0000256" key="6">
    <source>
        <dbReference type="ARBA" id="ARBA00023136"/>
    </source>
</evidence>
<protein>
    <recommendedName>
        <fullName evidence="8">Mannose-P-dolichol utilization defect 1 protein homolog</fullName>
    </recommendedName>
</protein>
<dbReference type="GO" id="GO:0016020">
    <property type="term" value="C:membrane"/>
    <property type="evidence" value="ECO:0007669"/>
    <property type="project" value="UniProtKB-SubCell"/>
</dbReference>
<keyword evidence="3 8" id="KW-0812">Transmembrane</keyword>
<dbReference type="EMBL" id="CAUYUE010000002">
    <property type="protein sequence ID" value="CAK0740472.1"/>
    <property type="molecule type" value="Genomic_DNA"/>
</dbReference>
<dbReference type="SMART" id="SM00679">
    <property type="entry name" value="CTNS"/>
    <property type="match status" value="2"/>
</dbReference>
<evidence type="ECO:0000313" key="10">
    <source>
        <dbReference type="Proteomes" id="UP001314263"/>
    </source>
</evidence>
<keyword evidence="4" id="KW-0677">Repeat</keyword>
<keyword evidence="5 8" id="KW-1133">Transmembrane helix</keyword>
<dbReference type="PANTHER" id="PTHR12226:SF2">
    <property type="entry name" value="MANNOSE-P-DOLICHOL UTILIZATION DEFECT 1 PROTEIN"/>
    <property type="match status" value="1"/>
</dbReference>
<keyword evidence="10" id="KW-1185">Reference proteome</keyword>
<evidence type="ECO:0000256" key="8">
    <source>
        <dbReference type="PIRNR" id="PIRNR023381"/>
    </source>
</evidence>
<dbReference type="InterPro" id="IPR006603">
    <property type="entry name" value="PQ-loop_rpt"/>
</dbReference>
<comment type="similarity">
    <text evidence="7 8">Belongs to the MPDU1 (TC 2.A.43.3) family.</text>
</comment>
<accession>A0AAV1HWP1</accession>
<comment type="caution">
    <text evidence="9">The sequence shown here is derived from an EMBL/GenBank/DDBJ whole genome shotgun (WGS) entry which is preliminary data.</text>
</comment>
<proteinExistence type="inferred from homology"/>
<gene>
    <name evidence="9" type="ORF">CVIRNUC_001253</name>
</gene>
<dbReference type="Gene3D" id="1.20.1280.290">
    <property type="match status" value="2"/>
</dbReference>
<reference evidence="9 10" key="1">
    <citation type="submission" date="2023-10" db="EMBL/GenBank/DDBJ databases">
        <authorList>
            <person name="Maclean D."/>
            <person name="Macfadyen A."/>
        </authorList>
    </citation>
    <scope>NUCLEOTIDE SEQUENCE [LARGE SCALE GENOMIC DNA]</scope>
</reference>
<evidence type="ECO:0000256" key="5">
    <source>
        <dbReference type="ARBA" id="ARBA00022989"/>
    </source>
</evidence>
<evidence type="ECO:0000256" key="7">
    <source>
        <dbReference type="ARBA" id="ARBA00038475"/>
    </source>
</evidence>
<evidence type="ECO:0000256" key="3">
    <source>
        <dbReference type="ARBA" id="ARBA00022692"/>
    </source>
</evidence>
<dbReference type="AlphaFoldDB" id="A0AAV1HWP1"/>
<dbReference type="PIRSF" id="PIRSF023381">
    <property type="entry name" value="MannP-dilichol_defect-1p"/>
    <property type="match status" value="1"/>
</dbReference>
<organism evidence="9 10">
    <name type="scientific">Coccomyxa viridis</name>
    <dbReference type="NCBI Taxonomy" id="1274662"/>
    <lineage>
        <taxon>Eukaryota</taxon>
        <taxon>Viridiplantae</taxon>
        <taxon>Chlorophyta</taxon>
        <taxon>core chlorophytes</taxon>
        <taxon>Trebouxiophyceae</taxon>
        <taxon>Trebouxiophyceae incertae sedis</taxon>
        <taxon>Coccomyxaceae</taxon>
        <taxon>Coccomyxa</taxon>
    </lineage>
</organism>
<sequence length="229" mass="24269">MAAMAPQSPSAAQLSATVLGYCVVLGSTTRSVPQILRILRNKSADGLSLAAQYSELIAYSITLAYNLRHRYPFSTYGDTAACWLQDIILVLLIAKYRKQLGPKVIGSGVLIGLGSWALCSGAVSMQMLAALQASTILIITFGGRLPQIILNARRGNSGELSPLTSTMNLAGCLARCFTTAVLTKDSINLAGTLVQMVLNGILVWQVMRTAMQDTSSRPSSSAGLEEKAA</sequence>
<evidence type="ECO:0000313" key="9">
    <source>
        <dbReference type="EMBL" id="CAK0740472.1"/>
    </source>
</evidence>
<dbReference type="Proteomes" id="UP001314263">
    <property type="component" value="Unassembled WGS sequence"/>
</dbReference>
<keyword evidence="6 8" id="KW-0472">Membrane</keyword>
<name>A0AAV1HWP1_9CHLO</name>
<dbReference type="Pfam" id="PF04193">
    <property type="entry name" value="PQ-loop"/>
    <property type="match status" value="2"/>
</dbReference>